<keyword evidence="2" id="KW-1133">Transmembrane helix</keyword>
<keyword evidence="5" id="KW-1185">Reference proteome</keyword>
<evidence type="ECO:0000313" key="5">
    <source>
        <dbReference type="Proteomes" id="UP000800096"/>
    </source>
</evidence>
<dbReference type="PANTHER" id="PTHR34502">
    <property type="entry name" value="DUF6594 DOMAIN-CONTAINING PROTEIN-RELATED"/>
    <property type="match status" value="1"/>
</dbReference>
<keyword evidence="2" id="KW-0472">Membrane</keyword>
<dbReference type="EMBL" id="ML979139">
    <property type="protein sequence ID" value="KAF1913079.1"/>
    <property type="molecule type" value="Genomic_DNA"/>
</dbReference>
<proteinExistence type="predicted"/>
<dbReference type="Pfam" id="PF20237">
    <property type="entry name" value="DUF6594"/>
    <property type="match status" value="1"/>
</dbReference>
<feature type="transmembrane region" description="Helical" evidence="2">
    <location>
        <begin position="324"/>
        <end position="345"/>
    </location>
</feature>
<dbReference type="InterPro" id="IPR046529">
    <property type="entry name" value="DUF6594"/>
</dbReference>
<feature type="compositionally biased region" description="Low complexity" evidence="1">
    <location>
        <begin position="18"/>
        <end position="29"/>
    </location>
</feature>
<name>A0A6A5QCI2_AMPQU</name>
<evidence type="ECO:0000259" key="3">
    <source>
        <dbReference type="Pfam" id="PF20237"/>
    </source>
</evidence>
<dbReference type="PANTHER" id="PTHR34502:SF3">
    <property type="entry name" value="DUF6594 DOMAIN-CONTAINING PROTEIN"/>
    <property type="match status" value="1"/>
</dbReference>
<sequence length="373" mass="42314">MSSSPASRTEKVEGLVNQSTSQSDASSSTLYSRMSFPILRLVASSFGLLTPQKKPDDEERQVGLDQVEDDASIFAPGGLDGTKVRKLEDCPNGYPRLAAFNASEQNFMLYRGFGCIHARLLLKMQADIQMLESELDALDRDHVAFGDETRLRSWDIDVAACEAEKKEGERTRDEILEDLRVNVCQYDELLVKARELVSFQRPTDRDYRSVRNWHKQAAPLVSEEQDFLLWKEDIITLRHGREWANFDGLVEEMLHRIDCSIVRRLFCTDEQRRKSSNKKIYYYSPSRVAKLVNLIITTVIFLLLTAPVLSMYRLSTLKTSESMFAAIGVLMVFTLLFAAAMSMLTKARRHELFAASAAYCAVLVVFIGSTSFD</sequence>
<gene>
    <name evidence="4" type="ORF">BDU57DRAFT_457194</name>
</gene>
<accession>A0A6A5QCI2</accession>
<protein>
    <recommendedName>
        <fullName evidence="3">DUF6594 domain-containing protein</fullName>
    </recommendedName>
</protein>
<dbReference type="Proteomes" id="UP000800096">
    <property type="component" value="Unassembled WGS sequence"/>
</dbReference>
<reference evidence="4" key="1">
    <citation type="journal article" date="2020" name="Stud. Mycol.">
        <title>101 Dothideomycetes genomes: a test case for predicting lifestyles and emergence of pathogens.</title>
        <authorList>
            <person name="Haridas S."/>
            <person name="Albert R."/>
            <person name="Binder M."/>
            <person name="Bloem J."/>
            <person name="Labutti K."/>
            <person name="Salamov A."/>
            <person name="Andreopoulos B."/>
            <person name="Baker S."/>
            <person name="Barry K."/>
            <person name="Bills G."/>
            <person name="Bluhm B."/>
            <person name="Cannon C."/>
            <person name="Castanera R."/>
            <person name="Culley D."/>
            <person name="Daum C."/>
            <person name="Ezra D."/>
            <person name="Gonzalez J."/>
            <person name="Henrissat B."/>
            <person name="Kuo A."/>
            <person name="Liang C."/>
            <person name="Lipzen A."/>
            <person name="Lutzoni F."/>
            <person name="Magnuson J."/>
            <person name="Mondo S."/>
            <person name="Nolan M."/>
            <person name="Ohm R."/>
            <person name="Pangilinan J."/>
            <person name="Park H.-J."/>
            <person name="Ramirez L."/>
            <person name="Alfaro M."/>
            <person name="Sun H."/>
            <person name="Tritt A."/>
            <person name="Yoshinaga Y."/>
            <person name="Zwiers L.-H."/>
            <person name="Turgeon B."/>
            <person name="Goodwin S."/>
            <person name="Spatafora J."/>
            <person name="Crous P."/>
            <person name="Grigoriev I."/>
        </authorList>
    </citation>
    <scope>NUCLEOTIDE SEQUENCE</scope>
    <source>
        <strain evidence="4">HMLAC05119</strain>
    </source>
</reference>
<dbReference type="AlphaFoldDB" id="A0A6A5QCI2"/>
<feature type="region of interest" description="Disordered" evidence="1">
    <location>
        <begin position="1"/>
        <end position="29"/>
    </location>
</feature>
<feature type="transmembrane region" description="Helical" evidence="2">
    <location>
        <begin position="352"/>
        <end position="372"/>
    </location>
</feature>
<evidence type="ECO:0000256" key="2">
    <source>
        <dbReference type="SAM" id="Phobius"/>
    </source>
</evidence>
<keyword evidence="2" id="KW-0812">Transmembrane</keyword>
<evidence type="ECO:0000313" key="4">
    <source>
        <dbReference type="EMBL" id="KAF1913079.1"/>
    </source>
</evidence>
<evidence type="ECO:0000256" key="1">
    <source>
        <dbReference type="SAM" id="MobiDB-lite"/>
    </source>
</evidence>
<feature type="domain" description="DUF6594" evidence="3">
    <location>
        <begin position="94"/>
        <end position="364"/>
    </location>
</feature>
<dbReference type="OrthoDB" id="3533814at2759"/>
<organism evidence="4 5">
    <name type="scientific">Ampelomyces quisqualis</name>
    <name type="common">Powdery mildew agent</name>
    <dbReference type="NCBI Taxonomy" id="50730"/>
    <lineage>
        <taxon>Eukaryota</taxon>
        <taxon>Fungi</taxon>
        <taxon>Dikarya</taxon>
        <taxon>Ascomycota</taxon>
        <taxon>Pezizomycotina</taxon>
        <taxon>Dothideomycetes</taxon>
        <taxon>Pleosporomycetidae</taxon>
        <taxon>Pleosporales</taxon>
        <taxon>Pleosporineae</taxon>
        <taxon>Phaeosphaeriaceae</taxon>
        <taxon>Ampelomyces</taxon>
    </lineage>
</organism>
<feature type="transmembrane region" description="Helical" evidence="2">
    <location>
        <begin position="291"/>
        <end position="312"/>
    </location>
</feature>